<comment type="caution">
    <text evidence="1">The sequence shown here is derived from an EMBL/GenBank/DDBJ whole genome shotgun (WGS) entry which is preliminary data.</text>
</comment>
<reference evidence="1 2" key="1">
    <citation type="journal article" date="2014" name="BMC Genomics">
        <title>Genome and secretome analysis of the hemibiotrophic fungal pathogen, Moniliophthora roreri, which causes frosty pod rot disease of cacao: mechanisms of the biotrophic and necrotrophic phases.</title>
        <authorList>
            <person name="Meinhardt L.W."/>
            <person name="Costa G.G.L."/>
            <person name="Thomazella D.P.T."/>
            <person name="Teixeira P.J.P.L."/>
            <person name="Carazzolle M.F."/>
            <person name="Schuster S.C."/>
            <person name="Carlson J.E."/>
            <person name="Guiltinan M.J."/>
            <person name="Mieczkowski P."/>
            <person name="Farmer A."/>
            <person name="Ramaraj T."/>
            <person name="Crozier J."/>
            <person name="Davis R.E."/>
            <person name="Shao J."/>
            <person name="Melnick R.L."/>
            <person name="Pereira G.A.G."/>
            <person name="Bailey B.A."/>
        </authorList>
    </citation>
    <scope>NUCLEOTIDE SEQUENCE [LARGE SCALE GENOMIC DNA]</scope>
    <source>
        <strain evidence="1 2">MCA 2997</strain>
    </source>
</reference>
<dbReference type="AlphaFoldDB" id="V2YW83"/>
<organism evidence="1 2">
    <name type="scientific">Moniliophthora roreri (strain MCA 2997)</name>
    <name type="common">Cocoa frosty pod rot fungus</name>
    <name type="synonym">Crinipellis roreri</name>
    <dbReference type="NCBI Taxonomy" id="1381753"/>
    <lineage>
        <taxon>Eukaryota</taxon>
        <taxon>Fungi</taxon>
        <taxon>Dikarya</taxon>
        <taxon>Basidiomycota</taxon>
        <taxon>Agaricomycotina</taxon>
        <taxon>Agaricomycetes</taxon>
        <taxon>Agaricomycetidae</taxon>
        <taxon>Agaricales</taxon>
        <taxon>Marasmiineae</taxon>
        <taxon>Marasmiaceae</taxon>
        <taxon>Moniliophthora</taxon>
    </lineage>
</organism>
<dbReference type="STRING" id="1381753.V2YW83"/>
<protein>
    <recommendedName>
        <fullName evidence="3">Protein kinase domain-containing protein</fullName>
    </recommendedName>
</protein>
<evidence type="ECO:0000313" key="1">
    <source>
        <dbReference type="EMBL" id="ESK95959.1"/>
    </source>
</evidence>
<keyword evidence="2" id="KW-1185">Reference proteome</keyword>
<proteinExistence type="predicted"/>
<evidence type="ECO:0008006" key="3">
    <source>
        <dbReference type="Google" id="ProtNLM"/>
    </source>
</evidence>
<accession>V2YW83</accession>
<dbReference type="Gene3D" id="1.10.510.10">
    <property type="entry name" value="Transferase(Phosphotransferase) domain 1"/>
    <property type="match status" value="1"/>
</dbReference>
<dbReference type="InterPro" id="IPR011009">
    <property type="entry name" value="Kinase-like_dom_sf"/>
</dbReference>
<dbReference type="EMBL" id="AWSO01000056">
    <property type="protein sequence ID" value="ESK95959.1"/>
    <property type="molecule type" value="Genomic_DNA"/>
</dbReference>
<dbReference type="SUPFAM" id="SSF56112">
    <property type="entry name" value="Protein kinase-like (PK-like)"/>
    <property type="match status" value="1"/>
</dbReference>
<gene>
    <name evidence="1" type="ORF">Moror_7471</name>
</gene>
<dbReference type="OrthoDB" id="427969at2759"/>
<dbReference type="HOGENOM" id="CLU_860770_0_0_1"/>
<dbReference type="KEGG" id="mrr:Moror_7471"/>
<dbReference type="Proteomes" id="UP000017559">
    <property type="component" value="Unassembled WGS sequence"/>
</dbReference>
<sequence length="323" mass="37355">MSLPIKFELPIKFDLDDTRTSHRAQTLVDYPNPTAAFHKDYPPPKDAGTIQVTGILSHSSRSTVYLGRFTGKNIPYDGELAIKVGDTDRLADEVACYAHLSEQQGSIIPRFFGIFRNRTRFGTFLAGIVLERFGDRLDCLFHDLQRETKCLILHNLSTIHAAGILLEDFTERNILIRGREVRFIDFEDVQDHSCHSAYNFLNASEEPLFDELAGICRNIRSAAFEMGFWSFPMVQINGTKFSTARGLPRDQSVIDMLHPTHLLEKYDRFETRNLLLVYYEIVRKRMVNGETAKQLREDMKRVMEEAEVQWKERFPRMAEAQRK</sequence>
<evidence type="ECO:0000313" key="2">
    <source>
        <dbReference type="Proteomes" id="UP000017559"/>
    </source>
</evidence>
<name>V2YW83_MONRO</name>